<dbReference type="GO" id="GO:0052621">
    <property type="term" value="F:diguanylate cyclase activity"/>
    <property type="evidence" value="ECO:0007669"/>
    <property type="project" value="UniProtKB-EC"/>
</dbReference>
<dbReference type="Proteomes" id="UP000494245">
    <property type="component" value="Unassembled WGS sequence"/>
</dbReference>
<feature type="transmembrane region" description="Helical" evidence="2">
    <location>
        <begin position="59"/>
        <end position="82"/>
    </location>
</feature>
<evidence type="ECO:0000259" key="4">
    <source>
        <dbReference type="PROSITE" id="PS50113"/>
    </source>
</evidence>
<evidence type="ECO:0000313" key="7">
    <source>
        <dbReference type="Proteomes" id="UP000494245"/>
    </source>
</evidence>
<evidence type="ECO:0000256" key="1">
    <source>
        <dbReference type="SAM" id="MobiDB-lite"/>
    </source>
</evidence>
<evidence type="ECO:0000259" key="5">
    <source>
        <dbReference type="PROSITE" id="PS50887"/>
    </source>
</evidence>
<feature type="region of interest" description="Disordered" evidence="1">
    <location>
        <begin position="543"/>
        <end position="565"/>
    </location>
</feature>
<dbReference type="SUPFAM" id="SSF55785">
    <property type="entry name" value="PYP-like sensor domain (PAS domain)"/>
    <property type="match status" value="1"/>
</dbReference>
<feature type="domain" description="GGDEF" evidence="5">
    <location>
        <begin position="422"/>
        <end position="555"/>
    </location>
</feature>
<feature type="transmembrane region" description="Helical" evidence="2">
    <location>
        <begin position="27"/>
        <end position="47"/>
    </location>
</feature>
<dbReference type="PROSITE" id="PS50887">
    <property type="entry name" value="GGDEF"/>
    <property type="match status" value="1"/>
</dbReference>
<dbReference type="CDD" id="cd00130">
    <property type="entry name" value="PAS"/>
    <property type="match status" value="1"/>
</dbReference>
<gene>
    <name evidence="6" type="primary">ydaM_4</name>
    <name evidence="6" type="ORF">NNJEOMEG_02185</name>
</gene>
<proteinExistence type="predicted"/>
<evidence type="ECO:0000259" key="3">
    <source>
        <dbReference type="PROSITE" id="PS50112"/>
    </source>
</evidence>
<dbReference type="RefSeq" id="WP_173084320.1">
    <property type="nucleotide sequence ID" value="NZ_BLTE01000009.1"/>
</dbReference>
<dbReference type="SMART" id="SM00091">
    <property type="entry name" value="PAS"/>
    <property type="match status" value="1"/>
</dbReference>
<dbReference type="InterPro" id="IPR013655">
    <property type="entry name" value="PAS_fold_3"/>
</dbReference>
<dbReference type="InterPro" id="IPR035965">
    <property type="entry name" value="PAS-like_dom_sf"/>
</dbReference>
<dbReference type="InterPro" id="IPR000700">
    <property type="entry name" value="PAS-assoc_C"/>
</dbReference>
<dbReference type="InterPro" id="IPR029787">
    <property type="entry name" value="Nucleotide_cyclase"/>
</dbReference>
<dbReference type="EMBL" id="BLTE01000009">
    <property type="protein sequence ID" value="GFK94341.1"/>
    <property type="molecule type" value="Genomic_DNA"/>
</dbReference>
<dbReference type="InterPro" id="IPR000160">
    <property type="entry name" value="GGDEF_dom"/>
</dbReference>
<feature type="domain" description="PAC" evidence="4">
    <location>
        <begin position="340"/>
        <end position="390"/>
    </location>
</feature>
<organism evidence="6 7">
    <name type="scientific">Fundidesulfovibrio magnetotacticus</name>
    <dbReference type="NCBI Taxonomy" id="2730080"/>
    <lineage>
        <taxon>Bacteria</taxon>
        <taxon>Pseudomonadati</taxon>
        <taxon>Thermodesulfobacteriota</taxon>
        <taxon>Desulfovibrionia</taxon>
        <taxon>Desulfovibrionales</taxon>
        <taxon>Desulfovibrionaceae</taxon>
        <taxon>Fundidesulfovibrio</taxon>
    </lineage>
</organism>
<dbReference type="InterPro" id="IPR000014">
    <property type="entry name" value="PAS"/>
</dbReference>
<feature type="transmembrane region" description="Helical" evidence="2">
    <location>
        <begin position="130"/>
        <end position="149"/>
    </location>
</feature>
<dbReference type="EC" id="2.7.7.65" evidence="6"/>
<dbReference type="Gene3D" id="3.30.450.20">
    <property type="entry name" value="PAS domain"/>
    <property type="match status" value="1"/>
</dbReference>
<sequence>MNAWILAAEAFAVYGLVLWSHSLRHRYGLAFFYALLGSLTAIMSWVTDAGVAVQLGDTTYLVGSTVFYTSLLLGVFVVYVFDGPRATRVAILTVVGVSALVPLISVVLHLQTKISSTVPLALVPIPSLRVNMASVLTTLGDLLFLAISWEFLHDKKRALPLAAKAFLTLLGVMWLDVALFNTAAFLGSGNYLSIMTGTLTSRLVICAFAAPILWAYLSWQNAITGVEMPHRPVFAILQELSEVRVELQTAREEIKRRMQVEAALLKSERRYRQLILNASEPIAVVHSGLYALHNARLLELTGLSETDARTATFEDFVHPAQRAQVRQVLDQALARHGLSKSLEFKAVRGSGDLIDVQANIVGIDWDGDGAVLVFLHDVTEQRRAEDRLRADATMDQLTGVLNRRGFIESAEAKAERLQRERRGYTVLYLDVDRFKEVNDAHGHLTGDKVLREVARAARDQIREGDVLGRVGGDEFAVLLAGSCSREARSVGQRIVERIPGACREGEAACSVTVSLGVASLEPGMEESLHQVLDRADKAMLAAKRDGRDRVRVHGDAPAPDKDSGS</sequence>
<dbReference type="PANTHER" id="PTHR44757">
    <property type="entry name" value="DIGUANYLATE CYCLASE DGCP"/>
    <property type="match status" value="1"/>
</dbReference>
<dbReference type="CDD" id="cd01949">
    <property type="entry name" value="GGDEF"/>
    <property type="match status" value="1"/>
</dbReference>
<comment type="caution">
    <text evidence="6">The sequence shown here is derived from an EMBL/GenBank/DDBJ whole genome shotgun (WGS) entry which is preliminary data.</text>
</comment>
<dbReference type="SMART" id="SM00267">
    <property type="entry name" value="GGDEF"/>
    <property type="match status" value="1"/>
</dbReference>
<dbReference type="PROSITE" id="PS50113">
    <property type="entry name" value="PAC"/>
    <property type="match status" value="1"/>
</dbReference>
<dbReference type="Pfam" id="PF20973">
    <property type="entry name" value="VUPS"/>
    <property type="match status" value="1"/>
</dbReference>
<dbReference type="InterPro" id="IPR052155">
    <property type="entry name" value="Biofilm_reg_signaling"/>
</dbReference>
<name>A0A6V8LUT7_9BACT</name>
<dbReference type="InterPro" id="IPR043128">
    <property type="entry name" value="Rev_trsase/Diguanyl_cyclase"/>
</dbReference>
<dbReference type="NCBIfam" id="TIGR00254">
    <property type="entry name" value="GGDEF"/>
    <property type="match status" value="1"/>
</dbReference>
<evidence type="ECO:0000313" key="6">
    <source>
        <dbReference type="EMBL" id="GFK94341.1"/>
    </source>
</evidence>
<dbReference type="AlphaFoldDB" id="A0A6V8LUT7"/>
<dbReference type="SUPFAM" id="SSF55073">
    <property type="entry name" value="Nucleotide cyclase"/>
    <property type="match status" value="1"/>
</dbReference>
<dbReference type="Pfam" id="PF08447">
    <property type="entry name" value="PAS_3"/>
    <property type="match status" value="1"/>
</dbReference>
<dbReference type="InterPro" id="IPR048533">
    <property type="entry name" value="VUPS"/>
</dbReference>
<keyword evidence="6" id="KW-0808">Transferase</keyword>
<dbReference type="PROSITE" id="PS50112">
    <property type="entry name" value="PAS"/>
    <property type="match status" value="1"/>
</dbReference>
<protein>
    <submittedName>
        <fullName evidence="6">Putative diguanylate cyclase YdaM</fullName>
        <ecNumber evidence="6">2.7.7.65</ecNumber>
    </submittedName>
</protein>
<accession>A0A6V8LUT7</accession>
<dbReference type="FunFam" id="3.30.70.270:FF:000001">
    <property type="entry name" value="Diguanylate cyclase domain protein"/>
    <property type="match status" value="1"/>
</dbReference>
<keyword evidence="2" id="KW-0472">Membrane</keyword>
<feature type="domain" description="PAS" evidence="3">
    <location>
        <begin position="294"/>
        <end position="336"/>
    </location>
</feature>
<dbReference type="Gene3D" id="3.30.70.270">
    <property type="match status" value="1"/>
</dbReference>
<dbReference type="PANTHER" id="PTHR44757:SF2">
    <property type="entry name" value="BIOFILM ARCHITECTURE MAINTENANCE PROTEIN MBAA"/>
    <property type="match status" value="1"/>
</dbReference>
<keyword evidence="2" id="KW-0812">Transmembrane</keyword>
<evidence type="ECO:0000256" key="2">
    <source>
        <dbReference type="SAM" id="Phobius"/>
    </source>
</evidence>
<reference evidence="6 7" key="1">
    <citation type="submission" date="2020-04" db="EMBL/GenBank/DDBJ databases">
        <authorList>
            <consortium name="Desulfovibrio sp. FSS-1 genome sequencing consortium"/>
            <person name="Shimoshige H."/>
            <person name="Kobayashi H."/>
            <person name="Maekawa T."/>
        </authorList>
    </citation>
    <scope>NUCLEOTIDE SEQUENCE [LARGE SCALE GENOMIC DNA]</scope>
    <source>
        <strain evidence="6 7">SIID29052-01</strain>
    </source>
</reference>
<keyword evidence="7" id="KW-1185">Reference proteome</keyword>
<feature type="transmembrane region" description="Helical" evidence="2">
    <location>
        <begin position="161"/>
        <end position="187"/>
    </location>
</feature>
<keyword evidence="6" id="KW-0548">Nucleotidyltransferase</keyword>
<reference evidence="6 7" key="2">
    <citation type="submission" date="2020-05" db="EMBL/GenBank/DDBJ databases">
        <title>Draft genome sequence of Desulfovibrio sp. strainFSS-1.</title>
        <authorList>
            <person name="Shimoshige H."/>
            <person name="Kobayashi H."/>
            <person name="Maekawa T."/>
        </authorList>
    </citation>
    <scope>NUCLEOTIDE SEQUENCE [LARGE SCALE GENOMIC DNA]</scope>
    <source>
        <strain evidence="6 7">SIID29052-01</strain>
    </source>
</reference>
<keyword evidence="2" id="KW-1133">Transmembrane helix</keyword>
<dbReference type="Pfam" id="PF00990">
    <property type="entry name" value="GGDEF"/>
    <property type="match status" value="1"/>
</dbReference>
<feature type="transmembrane region" description="Helical" evidence="2">
    <location>
        <begin position="89"/>
        <end position="110"/>
    </location>
</feature>
<dbReference type="NCBIfam" id="TIGR00229">
    <property type="entry name" value="sensory_box"/>
    <property type="match status" value="1"/>
</dbReference>